<sequence length="128" mass="14240">MATERSREASGATAVMISGTKRQTWENRPGSRNQGMFEKVTISITLFEHLLYCCNSFLKKKSPSLSFDKFGSPPPPCPSLLPPDLPPILYSLVTIQSLYHLHPVCNPLPHPRTSAPRSVLSYHPSPPR</sequence>
<accession>A0A4Z2J3U9</accession>
<evidence type="ECO:0000313" key="3">
    <source>
        <dbReference type="Proteomes" id="UP000314294"/>
    </source>
</evidence>
<evidence type="ECO:0000256" key="1">
    <source>
        <dbReference type="SAM" id="MobiDB-lite"/>
    </source>
</evidence>
<dbReference type="EMBL" id="SRLO01000025">
    <property type="protein sequence ID" value="TNN84697.1"/>
    <property type="molecule type" value="Genomic_DNA"/>
</dbReference>
<proteinExistence type="predicted"/>
<dbReference type="AlphaFoldDB" id="A0A4Z2J3U9"/>
<evidence type="ECO:0000313" key="2">
    <source>
        <dbReference type="EMBL" id="TNN84697.1"/>
    </source>
</evidence>
<feature type="region of interest" description="Disordered" evidence="1">
    <location>
        <begin position="1"/>
        <end position="32"/>
    </location>
</feature>
<gene>
    <name evidence="2" type="ORF">EYF80_005112</name>
</gene>
<reference evidence="2 3" key="1">
    <citation type="submission" date="2019-03" db="EMBL/GenBank/DDBJ databases">
        <title>First draft genome of Liparis tanakae, snailfish: a comprehensive survey of snailfish specific genes.</title>
        <authorList>
            <person name="Kim W."/>
            <person name="Song I."/>
            <person name="Jeong J.-H."/>
            <person name="Kim D."/>
            <person name="Kim S."/>
            <person name="Ryu S."/>
            <person name="Song J.Y."/>
            <person name="Lee S.K."/>
        </authorList>
    </citation>
    <scope>NUCLEOTIDE SEQUENCE [LARGE SCALE GENOMIC DNA]</scope>
    <source>
        <tissue evidence="2">Muscle</tissue>
    </source>
</reference>
<keyword evidence="3" id="KW-1185">Reference proteome</keyword>
<organism evidence="2 3">
    <name type="scientific">Liparis tanakae</name>
    <name type="common">Tanaka's snailfish</name>
    <dbReference type="NCBI Taxonomy" id="230148"/>
    <lineage>
        <taxon>Eukaryota</taxon>
        <taxon>Metazoa</taxon>
        <taxon>Chordata</taxon>
        <taxon>Craniata</taxon>
        <taxon>Vertebrata</taxon>
        <taxon>Euteleostomi</taxon>
        <taxon>Actinopterygii</taxon>
        <taxon>Neopterygii</taxon>
        <taxon>Teleostei</taxon>
        <taxon>Neoteleostei</taxon>
        <taxon>Acanthomorphata</taxon>
        <taxon>Eupercaria</taxon>
        <taxon>Perciformes</taxon>
        <taxon>Cottioidei</taxon>
        <taxon>Cottales</taxon>
        <taxon>Liparidae</taxon>
        <taxon>Liparis</taxon>
    </lineage>
</organism>
<dbReference type="Proteomes" id="UP000314294">
    <property type="component" value="Unassembled WGS sequence"/>
</dbReference>
<protein>
    <submittedName>
        <fullName evidence="2">Uncharacterized protein</fullName>
    </submittedName>
</protein>
<comment type="caution">
    <text evidence="2">The sequence shown here is derived from an EMBL/GenBank/DDBJ whole genome shotgun (WGS) entry which is preliminary data.</text>
</comment>
<name>A0A4Z2J3U9_9TELE</name>